<proteinExistence type="predicted"/>
<sequence>MAYKVGSTIVISDSGTIDWSRISGKPAIGAGDITSVTLVQSNPTSGSVRKHGGNNGSNCNCTSNCYIENLSGGGTSGAVTFTAHRNFYNCNCNCRC</sequence>
<dbReference type="Proteomes" id="UP000051298">
    <property type="component" value="Unassembled WGS sequence"/>
</dbReference>
<organism evidence="1 2">
    <name type="scientific">Thalassobacter stenotrophicus</name>
    <dbReference type="NCBI Taxonomy" id="266809"/>
    <lineage>
        <taxon>Bacteria</taxon>
        <taxon>Pseudomonadati</taxon>
        <taxon>Pseudomonadota</taxon>
        <taxon>Alphaproteobacteria</taxon>
        <taxon>Rhodobacterales</taxon>
        <taxon>Roseobacteraceae</taxon>
        <taxon>Thalassobacter</taxon>
    </lineage>
</organism>
<dbReference type="EMBL" id="CYRX01000032">
    <property type="protein sequence ID" value="CUH61536.1"/>
    <property type="molecule type" value="Genomic_DNA"/>
</dbReference>
<gene>
    <name evidence="1" type="ORF">THS5294_02847</name>
</gene>
<evidence type="ECO:0000313" key="1">
    <source>
        <dbReference type="EMBL" id="CUH61536.1"/>
    </source>
</evidence>
<protein>
    <submittedName>
        <fullName evidence="1">Uncharacterized protein</fullName>
    </submittedName>
</protein>
<dbReference type="RefSeq" id="WP_058124226.1">
    <property type="nucleotide sequence ID" value="NZ_CYRX01000032.1"/>
</dbReference>
<dbReference type="AlphaFoldDB" id="A0A0P1F202"/>
<accession>A0A0P1F202</accession>
<name>A0A0P1F202_9RHOB</name>
<evidence type="ECO:0000313" key="2">
    <source>
        <dbReference type="Proteomes" id="UP000051298"/>
    </source>
</evidence>
<reference evidence="1 2" key="1">
    <citation type="submission" date="2015-09" db="EMBL/GenBank/DDBJ databases">
        <authorList>
            <consortium name="Swine Surveillance"/>
        </authorList>
    </citation>
    <scope>NUCLEOTIDE SEQUENCE [LARGE SCALE GENOMIC DNA]</scope>
    <source>
        <strain evidence="1 2">CECT 5294</strain>
    </source>
</reference>